<name>A0A8J4XMM5_CHIOP</name>
<keyword evidence="11" id="KW-0446">Lipid-binding</keyword>
<sequence>MKSERQDEERRLEVRVADDRDFERLKKLCDCPEGWSQAYEKPPTRVFTRPTKNSTFHMIKSALFYPATVTALQVCTVYQDLDASVLYDVLHDPHYRRLWDKHMVTSVDVGFLNPNNDVSYYAISCPAPLKNRDFVLQRSWLDTGQELYVLNHSVFHHQYPPQKGFVRGLSHLTGYLIRPLASGGCSFSYVSHCDPRGKLPPWLVNKLTHVLAPKMVKTLHKASVQYLAWKSHNNPNYKPWIYPEQISLPRIAFNQCTKSPADEVDELLDESHINEKSLPCYNQERL</sequence>
<dbReference type="Pfam" id="PF01852">
    <property type="entry name" value="START"/>
    <property type="match status" value="1"/>
</dbReference>
<keyword evidence="7" id="KW-0282">Flagellum</keyword>
<dbReference type="InterPro" id="IPR023393">
    <property type="entry name" value="START-like_dom_sf"/>
</dbReference>
<dbReference type="AlphaFoldDB" id="A0A8J4XMM5"/>
<protein>
    <recommendedName>
        <fullName evidence="14">START domain-containing protein 10</fullName>
    </recommendedName>
    <alternativeName>
        <fullName evidence="15">PCTP-like protein</fullName>
    </alternativeName>
    <alternativeName>
        <fullName evidence="16">StAR-related lipid transfer protein 10</fullName>
    </alternativeName>
</protein>
<evidence type="ECO:0000256" key="9">
    <source>
        <dbReference type="ARBA" id="ARBA00023055"/>
    </source>
</evidence>
<evidence type="ECO:0000259" key="17">
    <source>
        <dbReference type="PROSITE" id="PS50848"/>
    </source>
</evidence>
<dbReference type="GO" id="GO:0006869">
    <property type="term" value="P:lipid transport"/>
    <property type="evidence" value="ECO:0007669"/>
    <property type="project" value="UniProtKB-KW"/>
</dbReference>
<evidence type="ECO:0000256" key="10">
    <source>
        <dbReference type="ARBA" id="ARBA00023069"/>
    </source>
</evidence>
<dbReference type="GO" id="GO:0005829">
    <property type="term" value="C:cytosol"/>
    <property type="evidence" value="ECO:0007669"/>
    <property type="project" value="UniProtKB-ARBA"/>
</dbReference>
<evidence type="ECO:0000256" key="12">
    <source>
        <dbReference type="ARBA" id="ARBA00023136"/>
    </source>
</evidence>
<dbReference type="PANTHER" id="PTHR19308">
    <property type="entry name" value="PHOSPHATIDYLCHOLINE TRANSFER PROTEIN"/>
    <property type="match status" value="1"/>
</dbReference>
<reference evidence="18" key="1">
    <citation type="submission" date="2020-07" db="EMBL/GenBank/DDBJ databases">
        <title>The High-quality genome of the commercially important snow crab, Chionoecetes opilio.</title>
        <authorList>
            <person name="Jeong J.-H."/>
            <person name="Ryu S."/>
        </authorList>
    </citation>
    <scope>NUCLEOTIDE SEQUENCE</scope>
    <source>
        <strain evidence="18">MADBK_172401_WGS</strain>
        <tissue evidence="18">Digestive gland</tissue>
    </source>
</reference>
<evidence type="ECO:0000256" key="3">
    <source>
        <dbReference type="ARBA" id="ARBA00004496"/>
    </source>
</evidence>
<evidence type="ECO:0000256" key="1">
    <source>
        <dbReference type="ARBA" id="ARBA00004230"/>
    </source>
</evidence>
<evidence type="ECO:0000256" key="7">
    <source>
        <dbReference type="ARBA" id="ARBA00022846"/>
    </source>
</evidence>
<comment type="subcellular location">
    <subcellularLocation>
        <location evidence="1">Cell projection</location>
        <location evidence="1">Cilium</location>
        <location evidence="1">Flagellum</location>
    </subcellularLocation>
    <subcellularLocation>
        <location evidence="3">Cytoplasm</location>
    </subcellularLocation>
    <subcellularLocation>
        <location evidence="2">Membrane</location>
    </subcellularLocation>
</comment>
<keyword evidence="13" id="KW-0966">Cell projection</keyword>
<dbReference type="InterPro" id="IPR051213">
    <property type="entry name" value="START_lipid_transfer"/>
</dbReference>
<dbReference type="PROSITE" id="PS50848">
    <property type="entry name" value="START"/>
    <property type="match status" value="1"/>
</dbReference>
<keyword evidence="8" id="KW-0007">Acetylation</keyword>
<dbReference type="GO" id="GO:0016020">
    <property type="term" value="C:membrane"/>
    <property type="evidence" value="ECO:0007669"/>
    <property type="project" value="UniProtKB-SubCell"/>
</dbReference>
<dbReference type="GO" id="GO:0031514">
    <property type="term" value="C:motile cilium"/>
    <property type="evidence" value="ECO:0007669"/>
    <property type="project" value="UniProtKB-SubCell"/>
</dbReference>
<dbReference type="Proteomes" id="UP000770661">
    <property type="component" value="Unassembled WGS sequence"/>
</dbReference>
<evidence type="ECO:0000256" key="2">
    <source>
        <dbReference type="ARBA" id="ARBA00004370"/>
    </source>
</evidence>
<dbReference type="Gene3D" id="3.30.530.20">
    <property type="match status" value="1"/>
</dbReference>
<dbReference type="EMBL" id="JACEEZ010024172">
    <property type="protein sequence ID" value="KAG0710455.1"/>
    <property type="molecule type" value="Genomic_DNA"/>
</dbReference>
<keyword evidence="6" id="KW-0597">Phosphoprotein</keyword>
<keyword evidence="19" id="KW-1185">Reference proteome</keyword>
<evidence type="ECO:0000313" key="19">
    <source>
        <dbReference type="Proteomes" id="UP000770661"/>
    </source>
</evidence>
<evidence type="ECO:0000256" key="13">
    <source>
        <dbReference type="ARBA" id="ARBA00023273"/>
    </source>
</evidence>
<evidence type="ECO:0000313" key="18">
    <source>
        <dbReference type="EMBL" id="KAG0710455.1"/>
    </source>
</evidence>
<evidence type="ECO:0000256" key="11">
    <source>
        <dbReference type="ARBA" id="ARBA00023121"/>
    </source>
</evidence>
<evidence type="ECO:0000256" key="5">
    <source>
        <dbReference type="ARBA" id="ARBA00022490"/>
    </source>
</evidence>
<keyword evidence="12" id="KW-0472">Membrane</keyword>
<dbReference type="InterPro" id="IPR041951">
    <property type="entry name" value="STARD10_START"/>
</dbReference>
<dbReference type="PANTHER" id="PTHR19308:SF14">
    <property type="entry name" value="START DOMAIN-CONTAINING PROTEIN"/>
    <property type="match status" value="1"/>
</dbReference>
<keyword evidence="5" id="KW-0963">Cytoplasm</keyword>
<accession>A0A8J4XMM5</accession>
<dbReference type="FunFam" id="3.30.530.20:FF:000008">
    <property type="entry name" value="START domain containing 10"/>
    <property type="match status" value="1"/>
</dbReference>
<organism evidence="18 19">
    <name type="scientific">Chionoecetes opilio</name>
    <name type="common">Atlantic snow crab</name>
    <name type="synonym">Cancer opilio</name>
    <dbReference type="NCBI Taxonomy" id="41210"/>
    <lineage>
        <taxon>Eukaryota</taxon>
        <taxon>Metazoa</taxon>
        <taxon>Ecdysozoa</taxon>
        <taxon>Arthropoda</taxon>
        <taxon>Crustacea</taxon>
        <taxon>Multicrustacea</taxon>
        <taxon>Malacostraca</taxon>
        <taxon>Eumalacostraca</taxon>
        <taxon>Eucarida</taxon>
        <taxon>Decapoda</taxon>
        <taxon>Pleocyemata</taxon>
        <taxon>Brachyura</taxon>
        <taxon>Eubrachyura</taxon>
        <taxon>Majoidea</taxon>
        <taxon>Majidae</taxon>
        <taxon>Chionoecetes</taxon>
    </lineage>
</organism>
<dbReference type="OrthoDB" id="5403181at2759"/>
<dbReference type="SMART" id="SM00234">
    <property type="entry name" value="START"/>
    <property type="match status" value="1"/>
</dbReference>
<feature type="domain" description="START" evidence="17">
    <location>
        <begin position="33"/>
        <end position="228"/>
    </location>
</feature>
<keyword evidence="9" id="KW-0445">Lipid transport</keyword>
<dbReference type="InterPro" id="IPR002913">
    <property type="entry name" value="START_lipid-bd_dom"/>
</dbReference>
<dbReference type="GO" id="GO:0008289">
    <property type="term" value="F:lipid binding"/>
    <property type="evidence" value="ECO:0007669"/>
    <property type="project" value="UniProtKB-KW"/>
</dbReference>
<dbReference type="SUPFAM" id="SSF55961">
    <property type="entry name" value="Bet v1-like"/>
    <property type="match status" value="1"/>
</dbReference>
<evidence type="ECO:0000256" key="15">
    <source>
        <dbReference type="ARBA" id="ARBA00076937"/>
    </source>
</evidence>
<evidence type="ECO:0000256" key="16">
    <source>
        <dbReference type="ARBA" id="ARBA00080073"/>
    </source>
</evidence>
<comment type="caution">
    <text evidence="18">The sequence shown here is derived from an EMBL/GenBank/DDBJ whole genome shotgun (WGS) entry which is preliminary data.</text>
</comment>
<keyword evidence="4" id="KW-0813">Transport</keyword>
<dbReference type="CDD" id="cd08871">
    <property type="entry name" value="START_STARD10-like"/>
    <property type="match status" value="1"/>
</dbReference>
<evidence type="ECO:0000256" key="4">
    <source>
        <dbReference type="ARBA" id="ARBA00022448"/>
    </source>
</evidence>
<evidence type="ECO:0000256" key="8">
    <source>
        <dbReference type="ARBA" id="ARBA00022990"/>
    </source>
</evidence>
<gene>
    <name evidence="18" type="primary">Stard10</name>
    <name evidence="18" type="ORF">GWK47_022728</name>
</gene>
<evidence type="ECO:0000256" key="14">
    <source>
        <dbReference type="ARBA" id="ARBA00070345"/>
    </source>
</evidence>
<keyword evidence="10" id="KW-0969">Cilium</keyword>
<proteinExistence type="predicted"/>
<evidence type="ECO:0000256" key="6">
    <source>
        <dbReference type="ARBA" id="ARBA00022553"/>
    </source>
</evidence>